<keyword evidence="10" id="KW-1185">Reference proteome</keyword>
<evidence type="ECO:0000256" key="3">
    <source>
        <dbReference type="ARBA" id="ARBA00023242"/>
    </source>
</evidence>
<dbReference type="InterPro" id="IPR008422">
    <property type="entry name" value="KN_HD"/>
</dbReference>
<dbReference type="AlphaFoldDB" id="A0A6G1IF64"/>
<dbReference type="InterPro" id="IPR013087">
    <property type="entry name" value="Znf_C2H2_type"/>
</dbReference>
<proteinExistence type="predicted"/>
<dbReference type="EMBL" id="MU005629">
    <property type="protein sequence ID" value="KAF2676852.1"/>
    <property type="molecule type" value="Genomic_DNA"/>
</dbReference>
<dbReference type="InterPro" id="IPR009057">
    <property type="entry name" value="Homeodomain-like_sf"/>
</dbReference>
<evidence type="ECO:0000259" key="7">
    <source>
        <dbReference type="PROSITE" id="PS50071"/>
    </source>
</evidence>
<evidence type="ECO:0008006" key="11">
    <source>
        <dbReference type="Google" id="ProtNLM"/>
    </source>
</evidence>
<protein>
    <recommendedName>
        <fullName evidence="11">Homeobox domain-containing protein</fullName>
    </recommendedName>
</protein>
<dbReference type="Gene3D" id="3.30.160.60">
    <property type="entry name" value="Classic Zinc Finger"/>
    <property type="match status" value="1"/>
</dbReference>
<dbReference type="PROSITE" id="PS50157">
    <property type="entry name" value="ZINC_FINGER_C2H2_2"/>
    <property type="match status" value="1"/>
</dbReference>
<name>A0A6G1IF64_9PLEO</name>
<evidence type="ECO:0000256" key="5">
    <source>
        <dbReference type="PROSITE-ProRule" id="PRU00108"/>
    </source>
</evidence>
<dbReference type="PROSITE" id="PS50071">
    <property type="entry name" value="HOMEOBOX_2"/>
    <property type="match status" value="1"/>
</dbReference>
<feature type="domain" description="Homeobox" evidence="7">
    <location>
        <begin position="152"/>
        <end position="215"/>
    </location>
</feature>
<dbReference type="GO" id="GO:0005634">
    <property type="term" value="C:nucleus"/>
    <property type="evidence" value="ECO:0007669"/>
    <property type="project" value="UniProtKB-SubCell"/>
</dbReference>
<dbReference type="GO" id="GO:0003677">
    <property type="term" value="F:DNA binding"/>
    <property type="evidence" value="ECO:0007669"/>
    <property type="project" value="UniProtKB-UniRule"/>
</dbReference>
<dbReference type="Proteomes" id="UP000799291">
    <property type="component" value="Unassembled WGS sequence"/>
</dbReference>
<feature type="compositionally biased region" description="Basic and acidic residues" evidence="6">
    <location>
        <begin position="146"/>
        <end position="158"/>
    </location>
</feature>
<feature type="domain" description="C2H2-type" evidence="8">
    <location>
        <begin position="353"/>
        <end position="381"/>
    </location>
</feature>
<sequence>MASSSWSDIINTHPIGSGLDAFRASAPPNLRQLQLADVDNEEFRHHALDLILALQMLPASRQLPSSCDGKNLFGDLARLTQAINSDDFPVSLIIPLLKSVLDNDDEEIIWAKAYELDHPSPTDSSPHEQTHPVGHHSQLHHSITPRNDDEQTKPDVKSSRLPKASVKTLKQWCDAHSHNPYPTDEEKMDLMSKTGLNSSQLSTWFVNARRRGKIKPRRASDTSVDVSHSSAIPCPPAVVQGWQKMSPLDRWRHSPPEYEAASLSSISRAVAQSEPNSRGSSGSVEFLPSLSILSFGSSQSSSSASSARGSNSNHSAASLEGFGVRESQRRRRRRKSGKAPLRPPKARAEKRPYQCTFCTDTFKSKFDWTRHEKTLHLSLETWTCAPLGGIDVDPTNETARCAFCGIDDTSNSHLESHAYDECKGKHIAARTFYRKDHLRQHVRLVHSVDNFLPSMSKWKSEITQVRSRCGFCSERFIEWSQRNDHLASHFLAGVHMKEWKGCRGLDPAVALLVQNAMPPYLIGAETTAVVPFSATKSSRRRGNNDPRPTSFEFLTGRLSQFVKFARERGIAITDELLQQEARCIVYEDNDPWNQTAADNLQWLSLFKQGHGLAESDNQTQGRLVNSVQEPMSTIPGLSMPWTTQDWMSPEVQNTMLTGTGNFVQFDATSMSLELARVMPYAWQSPECLAEFRERSLTGRTCDPLAINQSDFSIGTTSPLDADNTGQTEASQGTLQRNGGTFDQTLNASLLDTGLNILNLSTDNYISFADDNLFQFGMSIGENGSNAMDYHGDTDLGLEFLAPSSSENT</sequence>
<keyword evidence="4" id="KW-0862">Zinc</keyword>
<feature type="DNA-binding region" description="Homeobox" evidence="5">
    <location>
        <begin position="154"/>
        <end position="216"/>
    </location>
</feature>
<evidence type="ECO:0000256" key="2">
    <source>
        <dbReference type="ARBA" id="ARBA00023155"/>
    </source>
</evidence>
<dbReference type="PANTHER" id="PTHR11850">
    <property type="entry name" value="HOMEOBOX PROTEIN TRANSCRIPTION FACTORS"/>
    <property type="match status" value="1"/>
</dbReference>
<dbReference type="Gene3D" id="1.10.10.60">
    <property type="entry name" value="Homeodomain-like"/>
    <property type="match status" value="1"/>
</dbReference>
<dbReference type="GO" id="GO:0006355">
    <property type="term" value="P:regulation of DNA-templated transcription"/>
    <property type="evidence" value="ECO:0007669"/>
    <property type="project" value="InterPro"/>
</dbReference>
<feature type="compositionally biased region" description="Low complexity" evidence="6">
    <location>
        <begin position="301"/>
        <end position="318"/>
    </location>
</feature>
<evidence type="ECO:0000256" key="1">
    <source>
        <dbReference type="ARBA" id="ARBA00023125"/>
    </source>
</evidence>
<dbReference type="Pfam" id="PF05920">
    <property type="entry name" value="Homeobox_KN"/>
    <property type="match status" value="1"/>
</dbReference>
<dbReference type="InterPro" id="IPR050224">
    <property type="entry name" value="TALE_homeobox"/>
</dbReference>
<dbReference type="GO" id="GO:0008270">
    <property type="term" value="F:zinc ion binding"/>
    <property type="evidence" value="ECO:0007669"/>
    <property type="project" value="UniProtKB-KW"/>
</dbReference>
<dbReference type="OrthoDB" id="5399138at2759"/>
<keyword evidence="2 5" id="KW-0371">Homeobox</keyword>
<feature type="region of interest" description="Disordered" evidence="6">
    <location>
        <begin position="301"/>
        <end position="348"/>
    </location>
</feature>
<keyword evidence="1 5" id="KW-0238">DNA-binding</keyword>
<feature type="region of interest" description="Disordered" evidence="6">
    <location>
        <begin position="119"/>
        <end position="163"/>
    </location>
</feature>
<dbReference type="SMART" id="SM00355">
    <property type="entry name" value="ZnF_C2H2"/>
    <property type="match status" value="3"/>
</dbReference>
<accession>A0A6G1IF64</accession>
<evidence type="ECO:0000313" key="9">
    <source>
        <dbReference type="EMBL" id="KAF2676852.1"/>
    </source>
</evidence>
<evidence type="ECO:0000256" key="4">
    <source>
        <dbReference type="PROSITE-ProRule" id="PRU00042"/>
    </source>
</evidence>
<organism evidence="9 10">
    <name type="scientific">Lentithecium fluviatile CBS 122367</name>
    <dbReference type="NCBI Taxonomy" id="1168545"/>
    <lineage>
        <taxon>Eukaryota</taxon>
        <taxon>Fungi</taxon>
        <taxon>Dikarya</taxon>
        <taxon>Ascomycota</taxon>
        <taxon>Pezizomycotina</taxon>
        <taxon>Dothideomycetes</taxon>
        <taxon>Pleosporomycetidae</taxon>
        <taxon>Pleosporales</taxon>
        <taxon>Massarineae</taxon>
        <taxon>Lentitheciaceae</taxon>
        <taxon>Lentithecium</taxon>
    </lineage>
</organism>
<keyword evidence="4" id="KW-0479">Metal-binding</keyword>
<keyword evidence="4" id="KW-0863">Zinc-finger</keyword>
<feature type="compositionally biased region" description="Basic and acidic residues" evidence="6">
    <location>
        <begin position="119"/>
        <end position="130"/>
    </location>
</feature>
<evidence type="ECO:0000259" key="8">
    <source>
        <dbReference type="PROSITE" id="PS50157"/>
    </source>
</evidence>
<gene>
    <name evidence="9" type="ORF">K458DRAFT_351208</name>
</gene>
<dbReference type="PROSITE" id="PS00028">
    <property type="entry name" value="ZINC_FINGER_C2H2_1"/>
    <property type="match status" value="2"/>
</dbReference>
<evidence type="ECO:0000256" key="6">
    <source>
        <dbReference type="SAM" id="MobiDB-lite"/>
    </source>
</evidence>
<evidence type="ECO:0000313" key="10">
    <source>
        <dbReference type="Proteomes" id="UP000799291"/>
    </source>
</evidence>
<reference evidence="9" key="1">
    <citation type="journal article" date="2020" name="Stud. Mycol.">
        <title>101 Dothideomycetes genomes: a test case for predicting lifestyles and emergence of pathogens.</title>
        <authorList>
            <person name="Haridas S."/>
            <person name="Albert R."/>
            <person name="Binder M."/>
            <person name="Bloem J."/>
            <person name="Labutti K."/>
            <person name="Salamov A."/>
            <person name="Andreopoulos B."/>
            <person name="Baker S."/>
            <person name="Barry K."/>
            <person name="Bills G."/>
            <person name="Bluhm B."/>
            <person name="Cannon C."/>
            <person name="Castanera R."/>
            <person name="Culley D."/>
            <person name="Daum C."/>
            <person name="Ezra D."/>
            <person name="Gonzalez J."/>
            <person name="Henrissat B."/>
            <person name="Kuo A."/>
            <person name="Liang C."/>
            <person name="Lipzen A."/>
            <person name="Lutzoni F."/>
            <person name="Magnuson J."/>
            <person name="Mondo S."/>
            <person name="Nolan M."/>
            <person name="Ohm R."/>
            <person name="Pangilinan J."/>
            <person name="Park H.-J."/>
            <person name="Ramirez L."/>
            <person name="Alfaro M."/>
            <person name="Sun H."/>
            <person name="Tritt A."/>
            <person name="Yoshinaga Y."/>
            <person name="Zwiers L.-H."/>
            <person name="Turgeon B."/>
            <person name="Goodwin S."/>
            <person name="Spatafora J."/>
            <person name="Crous P."/>
            <person name="Grigoriev I."/>
        </authorList>
    </citation>
    <scope>NUCLEOTIDE SEQUENCE</scope>
    <source>
        <strain evidence="9">CBS 122367</strain>
    </source>
</reference>
<keyword evidence="3 5" id="KW-0539">Nucleus</keyword>
<dbReference type="CDD" id="cd00086">
    <property type="entry name" value="homeodomain"/>
    <property type="match status" value="1"/>
</dbReference>
<feature type="region of interest" description="Disordered" evidence="6">
    <location>
        <begin position="712"/>
        <end position="738"/>
    </location>
</feature>
<comment type="subcellular location">
    <subcellularLocation>
        <location evidence="5">Nucleus</location>
    </subcellularLocation>
</comment>
<dbReference type="InterPro" id="IPR001356">
    <property type="entry name" value="HD"/>
</dbReference>
<dbReference type="SMART" id="SM00389">
    <property type="entry name" value="HOX"/>
    <property type="match status" value="1"/>
</dbReference>
<feature type="compositionally biased region" description="Basic residues" evidence="6">
    <location>
        <begin position="328"/>
        <end position="337"/>
    </location>
</feature>
<dbReference type="SUPFAM" id="SSF46689">
    <property type="entry name" value="Homeodomain-like"/>
    <property type="match status" value="1"/>
</dbReference>